<dbReference type="PANTHER" id="PTHR24171">
    <property type="entry name" value="ANKYRIN REPEAT DOMAIN-CONTAINING PROTEIN 39-RELATED"/>
    <property type="match status" value="1"/>
</dbReference>
<dbReference type="Proteomes" id="UP000626844">
    <property type="component" value="Unassembled WGS sequence"/>
</dbReference>
<keyword evidence="7 9" id="KW-0040">ANK repeat</keyword>
<feature type="domain" description="Peptidase M48" evidence="11">
    <location>
        <begin position="64"/>
        <end position="151"/>
    </location>
</feature>
<comment type="cofactor">
    <cofactor evidence="1">
        <name>Zn(2+)</name>
        <dbReference type="ChEBI" id="CHEBI:29105"/>
    </cofactor>
</comment>
<keyword evidence="6" id="KW-0862">Zinc</keyword>
<evidence type="ECO:0000256" key="7">
    <source>
        <dbReference type="ARBA" id="ARBA00023043"/>
    </source>
</evidence>
<dbReference type="InterPro" id="IPR002110">
    <property type="entry name" value="Ankyrin_rpt"/>
</dbReference>
<evidence type="ECO:0000256" key="4">
    <source>
        <dbReference type="ARBA" id="ARBA00022737"/>
    </source>
</evidence>
<evidence type="ECO:0000256" key="1">
    <source>
        <dbReference type="ARBA" id="ARBA00001947"/>
    </source>
</evidence>
<evidence type="ECO:0000256" key="2">
    <source>
        <dbReference type="ARBA" id="ARBA00022670"/>
    </source>
</evidence>
<dbReference type="Pfam" id="PF12796">
    <property type="entry name" value="Ank_2"/>
    <property type="match status" value="1"/>
</dbReference>
<keyword evidence="13" id="KW-1185">Reference proteome</keyword>
<dbReference type="Gene3D" id="1.25.40.20">
    <property type="entry name" value="Ankyrin repeat-containing domain"/>
    <property type="match status" value="2"/>
</dbReference>
<evidence type="ECO:0000256" key="5">
    <source>
        <dbReference type="ARBA" id="ARBA00022801"/>
    </source>
</evidence>
<dbReference type="AlphaFoldDB" id="A0A926NIY4"/>
<evidence type="ECO:0000313" key="12">
    <source>
        <dbReference type="EMBL" id="MBD1378972.1"/>
    </source>
</evidence>
<gene>
    <name evidence="12" type="ORF">IC621_01905</name>
</gene>
<evidence type="ECO:0000256" key="9">
    <source>
        <dbReference type="PROSITE-ProRule" id="PRU00023"/>
    </source>
</evidence>
<dbReference type="InterPro" id="IPR036770">
    <property type="entry name" value="Ankyrin_rpt-contain_sf"/>
</dbReference>
<feature type="transmembrane region" description="Helical" evidence="10">
    <location>
        <begin position="35"/>
        <end position="55"/>
    </location>
</feature>
<keyword evidence="10" id="KW-0812">Transmembrane</keyword>
<organism evidence="12 13">
    <name type="scientific">Metabacillus arenae</name>
    <dbReference type="NCBI Taxonomy" id="2771434"/>
    <lineage>
        <taxon>Bacteria</taxon>
        <taxon>Bacillati</taxon>
        <taxon>Bacillota</taxon>
        <taxon>Bacilli</taxon>
        <taxon>Bacillales</taxon>
        <taxon>Bacillaceae</taxon>
        <taxon>Metabacillus</taxon>
    </lineage>
</organism>
<feature type="transmembrane region" description="Helical" evidence="10">
    <location>
        <begin position="260"/>
        <end position="281"/>
    </location>
</feature>
<dbReference type="Gene3D" id="3.30.2010.10">
    <property type="entry name" value="Metalloproteases ('zincins'), catalytic domain"/>
    <property type="match status" value="1"/>
</dbReference>
<dbReference type="PROSITE" id="PS50088">
    <property type="entry name" value="ANK_REPEAT"/>
    <property type="match status" value="3"/>
</dbReference>
<dbReference type="GO" id="GO:0006508">
    <property type="term" value="P:proteolysis"/>
    <property type="evidence" value="ECO:0007669"/>
    <property type="project" value="UniProtKB-KW"/>
</dbReference>
<proteinExistence type="predicted"/>
<dbReference type="GO" id="GO:0004222">
    <property type="term" value="F:metalloendopeptidase activity"/>
    <property type="evidence" value="ECO:0007669"/>
    <property type="project" value="InterPro"/>
</dbReference>
<evidence type="ECO:0000256" key="8">
    <source>
        <dbReference type="ARBA" id="ARBA00023049"/>
    </source>
</evidence>
<evidence type="ECO:0000256" key="3">
    <source>
        <dbReference type="ARBA" id="ARBA00022723"/>
    </source>
</evidence>
<keyword evidence="4" id="KW-0677">Repeat</keyword>
<dbReference type="EMBL" id="JACXAI010000002">
    <property type="protein sequence ID" value="MBD1378972.1"/>
    <property type="molecule type" value="Genomic_DNA"/>
</dbReference>
<keyword evidence="8 12" id="KW-0482">Metalloprotease</keyword>
<keyword evidence="3" id="KW-0479">Metal-binding</keyword>
<feature type="domain" description="Peptidase M48" evidence="11">
    <location>
        <begin position="159"/>
        <end position="241"/>
    </location>
</feature>
<dbReference type="InterPro" id="IPR001915">
    <property type="entry name" value="Peptidase_M48"/>
</dbReference>
<keyword evidence="2" id="KW-0645">Protease</keyword>
<feature type="transmembrane region" description="Helical" evidence="10">
    <location>
        <begin position="12"/>
        <end position="29"/>
    </location>
</feature>
<dbReference type="RefSeq" id="WP_191155198.1">
    <property type="nucleotide sequence ID" value="NZ_JACXAI010000002.1"/>
</dbReference>
<name>A0A926NIY4_9BACI</name>
<evidence type="ECO:0000259" key="11">
    <source>
        <dbReference type="Pfam" id="PF01435"/>
    </source>
</evidence>
<accession>A0A926NIY4</accession>
<keyword evidence="10" id="KW-0472">Membrane</keyword>
<evidence type="ECO:0000256" key="6">
    <source>
        <dbReference type="ARBA" id="ARBA00022833"/>
    </source>
</evidence>
<evidence type="ECO:0000313" key="13">
    <source>
        <dbReference type="Proteomes" id="UP000626844"/>
    </source>
</evidence>
<dbReference type="SMART" id="SM00248">
    <property type="entry name" value="ANK"/>
    <property type="match status" value="4"/>
</dbReference>
<sequence length="458" mass="51427">MNRFIHNKERIYLALLLIFSIPFYLVFLLSGVGLLVIFFLIALPLCAHFISMGYIRSNGVKLTPQQFPDIFQEVLDLSTKMEVKSVPDVYIIQSDGLLNAFATRFFGKNMIVLYSEMTDVYKHNGQEELRFILAHELAHLKRNHILKNLLILPGNWVPFLGQAYSRACEYTCDAMAAHYNGNLQAAKETLTLLAIGRGFYKDVNIHDYLLQSSRERNVFVWLSEKLSTHPTLPKRIHHLDNQFGSVSPEINFKTTTLFKFGIVGMCLAFLLVSAGAIFGLVKFIETVEASEEFSIENEGTTSLMTAASEGDIARVEELIESREDINATDENGNTAIVYATGYFIEEEFSETQAEIVQTLLDNGASLNSHSEEDIPILFMIYQNELEMVQTLIEYGANIQVEDSYGDIPLIAAVYANNAEIVQILLQAGADPKQTNQYGETALDIAEAEKAEEIISLLE</sequence>
<evidence type="ECO:0000256" key="10">
    <source>
        <dbReference type="SAM" id="Phobius"/>
    </source>
</evidence>
<keyword evidence="5" id="KW-0378">Hydrolase</keyword>
<feature type="repeat" description="ANK" evidence="9">
    <location>
        <begin position="298"/>
        <end position="330"/>
    </location>
</feature>
<comment type="caution">
    <text evidence="12">The sequence shown here is derived from an EMBL/GenBank/DDBJ whole genome shotgun (WGS) entry which is preliminary data.</text>
</comment>
<protein>
    <submittedName>
        <fullName evidence="12">M48 family metalloprotease</fullName>
    </submittedName>
</protein>
<dbReference type="PROSITE" id="PS50297">
    <property type="entry name" value="ANK_REP_REGION"/>
    <property type="match status" value="2"/>
</dbReference>
<feature type="repeat" description="ANK" evidence="9">
    <location>
        <begin position="404"/>
        <end position="436"/>
    </location>
</feature>
<dbReference type="GO" id="GO:0046872">
    <property type="term" value="F:metal ion binding"/>
    <property type="evidence" value="ECO:0007669"/>
    <property type="project" value="UniProtKB-KW"/>
</dbReference>
<feature type="repeat" description="ANK" evidence="9">
    <location>
        <begin position="371"/>
        <end position="403"/>
    </location>
</feature>
<dbReference type="CDD" id="cd07325">
    <property type="entry name" value="M48_Ste24p_like"/>
    <property type="match status" value="1"/>
</dbReference>
<reference evidence="12" key="1">
    <citation type="submission" date="2020-09" db="EMBL/GenBank/DDBJ databases">
        <title>A novel bacterium of genus Bacillus, isolated from South China Sea.</title>
        <authorList>
            <person name="Huang H."/>
            <person name="Mo K."/>
            <person name="Hu Y."/>
        </authorList>
    </citation>
    <scope>NUCLEOTIDE SEQUENCE</scope>
    <source>
        <strain evidence="12">IB182487</strain>
    </source>
</reference>
<keyword evidence="10" id="KW-1133">Transmembrane helix</keyword>
<dbReference type="Pfam" id="PF01435">
    <property type="entry name" value="Peptidase_M48"/>
    <property type="match status" value="2"/>
</dbReference>
<dbReference type="SUPFAM" id="SSF48403">
    <property type="entry name" value="Ankyrin repeat"/>
    <property type="match status" value="1"/>
</dbReference>